<comment type="caution">
    <text evidence="2">The sequence shown here is derived from an EMBL/GenBank/DDBJ whole genome shotgun (WGS) entry which is preliminary data.</text>
</comment>
<reference evidence="2" key="1">
    <citation type="submission" date="2023-03" db="EMBL/GenBank/DDBJ databases">
        <title>Bacterial isolates from washroom surfaces on a university campus.</title>
        <authorList>
            <person name="Holman D.B."/>
            <person name="Gzyl K.E."/>
            <person name="Taheri A.E."/>
        </authorList>
    </citation>
    <scope>NUCLEOTIDE SEQUENCE</scope>
    <source>
        <strain evidence="2">RD03</strain>
    </source>
</reference>
<dbReference type="Proteomes" id="UP001159179">
    <property type="component" value="Unassembled WGS sequence"/>
</dbReference>
<organism evidence="2 3">
    <name type="scientific">Heyndrickxia oleronia</name>
    <dbReference type="NCBI Taxonomy" id="38875"/>
    <lineage>
        <taxon>Bacteria</taxon>
        <taxon>Bacillati</taxon>
        <taxon>Bacillota</taxon>
        <taxon>Bacilli</taxon>
        <taxon>Bacillales</taxon>
        <taxon>Bacillaceae</taxon>
        <taxon>Heyndrickxia</taxon>
    </lineage>
</organism>
<dbReference type="EMBL" id="JAROYP010000010">
    <property type="protein sequence ID" value="MDH5162612.1"/>
    <property type="molecule type" value="Genomic_DNA"/>
</dbReference>
<dbReference type="AlphaFoldDB" id="A0AAW6SZX1"/>
<keyword evidence="1" id="KW-0812">Transmembrane</keyword>
<accession>A0AAW6SZX1</accession>
<keyword evidence="1" id="KW-1133">Transmembrane helix</keyword>
<sequence length="194" mass="22221">MRFENRRFTILVSIGIICILGSFLFPLFLGALTREMIYFQKGAFAFSSDSISYIIFSIAFIIIGIAFILLAIDRISVKIRTLITSVLFLVAAASMVLSIDNVYFGTEKGFYFNDLKSLGTVEIPWEDVTEMEQVYVRSDYSTKAHELIFKLHNGQNYVVKYNEYLQFYRGKLEGYVMESGGKSIITEIKEKDIK</sequence>
<protein>
    <submittedName>
        <fullName evidence="2">Uncharacterized protein</fullName>
    </submittedName>
</protein>
<feature type="transmembrane region" description="Helical" evidence="1">
    <location>
        <begin position="51"/>
        <end position="72"/>
    </location>
</feature>
<dbReference type="RefSeq" id="WP_280617486.1">
    <property type="nucleotide sequence ID" value="NZ_JAROYP010000010.1"/>
</dbReference>
<evidence type="ECO:0000313" key="3">
    <source>
        <dbReference type="Proteomes" id="UP001159179"/>
    </source>
</evidence>
<evidence type="ECO:0000313" key="2">
    <source>
        <dbReference type="EMBL" id="MDH5162612.1"/>
    </source>
</evidence>
<proteinExistence type="predicted"/>
<feature type="transmembrane region" description="Helical" evidence="1">
    <location>
        <begin position="79"/>
        <end position="99"/>
    </location>
</feature>
<feature type="transmembrane region" description="Helical" evidence="1">
    <location>
        <begin position="7"/>
        <end position="31"/>
    </location>
</feature>
<gene>
    <name evidence="2" type="ORF">P5X88_16890</name>
</gene>
<evidence type="ECO:0000256" key="1">
    <source>
        <dbReference type="SAM" id="Phobius"/>
    </source>
</evidence>
<keyword evidence="1" id="KW-0472">Membrane</keyword>
<name>A0AAW6SZX1_9BACI</name>